<evidence type="ECO:0000256" key="8">
    <source>
        <dbReference type="ARBA" id="ARBA00023098"/>
    </source>
</evidence>
<dbReference type="InterPro" id="IPR036296">
    <property type="entry name" value="SKP1-like_dim_sf"/>
</dbReference>
<dbReference type="CDD" id="cd18322">
    <property type="entry name" value="BTB_POZ_SKP1"/>
    <property type="match status" value="1"/>
</dbReference>
<dbReference type="InterPro" id="IPR011333">
    <property type="entry name" value="SKP1/BTB/POZ_sf"/>
</dbReference>
<comment type="subcellular location">
    <subcellularLocation>
        <location evidence="1">Peroxisome</location>
    </subcellularLocation>
</comment>
<evidence type="ECO:0000256" key="1">
    <source>
        <dbReference type="ARBA" id="ARBA00004275"/>
    </source>
</evidence>
<dbReference type="GO" id="GO:0005739">
    <property type="term" value="C:mitochondrion"/>
    <property type="evidence" value="ECO:0007669"/>
    <property type="project" value="TreeGrafter"/>
</dbReference>
<dbReference type="FunFam" id="3.90.226.10:FF:000024">
    <property type="entry name" value="Delta3,5-delta2,4-dienoyl-CoA isomerase"/>
    <property type="match status" value="1"/>
</dbReference>
<evidence type="ECO:0000259" key="12">
    <source>
        <dbReference type="Pfam" id="PF01466"/>
    </source>
</evidence>
<evidence type="ECO:0000256" key="10">
    <source>
        <dbReference type="ARBA" id="ARBA00023235"/>
    </source>
</evidence>
<dbReference type="Gene3D" id="3.30.710.10">
    <property type="entry name" value="Potassium Channel Kv1.1, Chain A"/>
    <property type="match status" value="1"/>
</dbReference>
<dbReference type="PANTHER" id="PTHR43149">
    <property type="entry name" value="ENOYL-COA HYDRATASE"/>
    <property type="match status" value="1"/>
</dbReference>
<keyword evidence="7" id="KW-0007">Acetylation</keyword>
<reference evidence="14" key="1">
    <citation type="journal article" date="2020" name="Fungal Divers.">
        <title>Resolving the Mortierellaceae phylogeny through synthesis of multi-gene phylogenetics and phylogenomics.</title>
        <authorList>
            <person name="Vandepol N."/>
            <person name="Liber J."/>
            <person name="Desiro A."/>
            <person name="Na H."/>
            <person name="Kennedy M."/>
            <person name="Barry K."/>
            <person name="Grigoriev I.V."/>
            <person name="Miller A.N."/>
            <person name="O'Donnell K."/>
            <person name="Stajich J.E."/>
            <person name="Bonito G."/>
        </authorList>
    </citation>
    <scope>NUCLEOTIDE SEQUENCE</scope>
    <source>
        <strain evidence="14">MES-2147</strain>
    </source>
</reference>
<dbReference type="FunFam" id="3.30.710.10:FF:000026">
    <property type="entry name" value="E3 ubiquitin ligase complex SCF subunit"/>
    <property type="match status" value="1"/>
</dbReference>
<keyword evidence="9" id="KW-0576">Peroxisome</keyword>
<dbReference type="Pfam" id="PF00378">
    <property type="entry name" value="ECH_1"/>
    <property type="match status" value="1"/>
</dbReference>
<keyword evidence="6" id="KW-0276">Fatty acid metabolism</keyword>
<dbReference type="OrthoDB" id="14970at2759"/>
<dbReference type="InterPro" id="IPR029045">
    <property type="entry name" value="ClpP/crotonase-like_dom_sf"/>
</dbReference>
<feature type="domain" description="SKP1 component dimerisation" evidence="12">
    <location>
        <begin position="115"/>
        <end position="160"/>
    </location>
</feature>
<dbReference type="InterPro" id="IPR018376">
    <property type="entry name" value="Enoyl-CoA_hyd/isom_CS"/>
</dbReference>
<dbReference type="InterPro" id="IPR001753">
    <property type="entry name" value="Enoyl-CoA_hydra/iso"/>
</dbReference>
<dbReference type="PANTHER" id="PTHR43149:SF1">
    <property type="entry name" value="DELTA(3,5)-DELTA(2,4)-DIENOYL-COA ISOMERASE, MITOCHONDRIAL"/>
    <property type="match status" value="1"/>
</dbReference>
<comment type="similarity">
    <text evidence="3 11">Belongs to the enoyl-CoA hydratase/isomerase family.</text>
</comment>
<evidence type="ECO:0000256" key="9">
    <source>
        <dbReference type="ARBA" id="ARBA00023140"/>
    </source>
</evidence>
<keyword evidence="8" id="KW-0443">Lipid metabolism</keyword>
<dbReference type="GO" id="GO:0006511">
    <property type="term" value="P:ubiquitin-dependent protein catabolic process"/>
    <property type="evidence" value="ECO:0007669"/>
    <property type="project" value="InterPro"/>
</dbReference>
<sequence>MSSKSAPRPTKVLLTSSEGTEFLIDRDIADMSQLLKCMFQDIGEIVLEPVPLPNVSGPILTKVIEYCTHHRNDPNFYSANDDLAAEIAEWDLEFCKVDQGTLYELILAANYLDIKPLLDLTCKTVANMIKAKTPEEIRRTFGIVNDFSPEEEDQARRENAFYLSMPEYKFETIQVTFPIPFVAHVELSRAKKMNAINSAMWVDIRSVFDTLRDDPDVRAIVLSGAGRCFTSGLDMFSLNLPVVEDDPSRTAFKIRLFLKALQDSLSAIERCDKAVIAAIHGPCIGGGIDISTACDIRYASKDAYFSVKEVDIGLAADVGTLQRLPKVVGNISWVRELCLTARNFDANEALEFGFISKILPDHAKVLEAAIATATLIAEKSPIAVNGTKHLLNYSRDHSVQEGLDYTAAWNMVMLTTPDLPTAAAASMQKQKPTFAKL</sequence>
<evidence type="ECO:0000259" key="13">
    <source>
        <dbReference type="Pfam" id="PF03931"/>
    </source>
</evidence>
<keyword evidence="10" id="KW-0413">Isomerase</keyword>
<dbReference type="SMART" id="SM00512">
    <property type="entry name" value="Skp1"/>
    <property type="match status" value="1"/>
</dbReference>
<dbReference type="FunFam" id="1.10.12.10:FF:000004">
    <property type="entry name" value="Delta3,5-delta2,4-dienoyl-CoA isomerase"/>
    <property type="match status" value="1"/>
</dbReference>
<keyword evidence="5" id="KW-0833">Ubl conjugation pathway</keyword>
<evidence type="ECO:0000256" key="6">
    <source>
        <dbReference type="ARBA" id="ARBA00022832"/>
    </source>
</evidence>
<comment type="similarity">
    <text evidence="4">Belongs to the SKP1 family.</text>
</comment>
<dbReference type="SUPFAM" id="SSF81382">
    <property type="entry name" value="Skp1 dimerisation domain-like"/>
    <property type="match status" value="1"/>
</dbReference>
<dbReference type="InterPro" id="IPR001232">
    <property type="entry name" value="SKP1-like"/>
</dbReference>
<dbReference type="Gene3D" id="1.10.12.10">
    <property type="entry name" value="Lyase 2-enoyl-coa Hydratase, Chain A, domain 2"/>
    <property type="match status" value="1"/>
</dbReference>
<dbReference type="GO" id="GO:0006631">
    <property type="term" value="P:fatty acid metabolic process"/>
    <property type="evidence" value="ECO:0007669"/>
    <property type="project" value="UniProtKB-KW"/>
</dbReference>
<dbReference type="GO" id="GO:0005777">
    <property type="term" value="C:peroxisome"/>
    <property type="evidence" value="ECO:0007669"/>
    <property type="project" value="UniProtKB-SubCell"/>
</dbReference>
<accession>A0A9P6MK10</accession>
<dbReference type="Proteomes" id="UP000749646">
    <property type="component" value="Unassembled WGS sequence"/>
</dbReference>
<dbReference type="InterPro" id="IPR016073">
    <property type="entry name" value="Skp1_comp_POZ"/>
</dbReference>
<dbReference type="Gene3D" id="3.90.226.10">
    <property type="entry name" value="2-enoyl-CoA Hydratase, Chain A, domain 1"/>
    <property type="match status" value="1"/>
</dbReference>
<evidence type="ECO:0000313" key="15">
    <source>
        <dbReference type="Proteomes" id="UP000749646"/>
    </source>
</evidence>
<dbReference type="PROSITE" id="PS00166">
    <property type="entry name" value="ENOYL_COA_HYDRATASE"/>
    <property type="match status" value="1"/>
</dbReference>
<dbReference type="InterPro" id="IPR045002">
    <property type="entry name" value="Ech1-like"/>
</dbReference>
<evidence type="ECO:0000256" key="5">
    <source>
        <dbReference type="ARBA" id="ARBA00022786"/>
    </source>
</evidence>
<dbReference type="InterPro" id="IPR014748">
    <property type="entry name" value="Enoyl-CoA_hydra_C"/>
</dbReference>
<organism evidence="14 15">
    <name type="scientific">Modicella reniformis</name>
    <dbReference type="NCBI Taxonomy" id="1440133"/>
    <lineage>
        <taxon>Eukaryota</taxon>
        <taxon>Fungi</taxon>
        <taxon>Fungi incertae sedis</taxon>
        <taxon>Mucoromycota</taxon>
        <taxon>Mortierellomycotina</taxon>
        <taxon>Mortierellomycetes</taxon>
        <taxon>Mortierellales</taxon>
        <taxon>Mortierellaceae</taxon>
        <taxon>Modicella</taxon>
    </lineage>
</organism>
<proteinExistence type="inferred from homology"/>
<dbReference type="AlphaFoldDB" id="A0A9P6MK10"/>
<dbReference type="Pfam" id="PF03931">
    <property type="entry name" value="Skp1_POZ"/>
    <property type="match status" value="1"/>
</dbReference>
<evidence type="ECO:0000256" key="7">
    <source>
        <dbReference type="ARBA" id="ARBA00022990"/>
    </source>
</evidence>
<dbReference type="SUPFAM" id="SSF52096">
    <property type="entry name" value="ClpP/crotonase"/>
    <property type="match status" value="1"/>
</dbReference>
<evidence type="ECO:0000313" key="14">
    <source>
        <dbReference type="EMBL" id="KAG0004440.1"/>
    </source>
</evidence>
<dbReference type="CDD" id="cd06558">
    <property type="entry name" value="crotonase-like"/>
    <property type="match status" value="1"/>
</dbReference>
<dbReference type="SUPFAM" id="SSF54695">
    <property type="entry name" value="POZ domain"/>
    <property type="match status" value="1"/>
</dbReference>
<name>A0A9P6MK10_9FUNG</name>
<evidence type="ECO:0000256" key="3">
    <source>
        <dbReference type="ARBA" id="ARBA00005254"/>
    </source>
</evidence>
<evidence type="ECO:0000256" key="11">
    <source>
        <dbReference type="RuleBase" id="RU003707"/>
    </source>
</evidence>
<dbReference type="InterPro" id="IPR016072">
    <property type="entry name" value="Skp1_comp_dimer"/>
</dbReference>
<feature type="domain" description="SKP1 component POZ" evidence="13">
    <location>
        <begin position="11"/>
        <end position="72"/>
    </location>
</feature>
<evidence type="ECO:0000256" key="2">
    <source>
        <dbReference type="ARBA" id="ARBA00005005"/>
    </source>
</evidence>
<dbReference type="GO" id="GO:0051750">
    <property type="term" value="F:delta(3,5)-delta(2,4)-dienoyl-CoA isomerase activity"/>
    <property type="evidence" value="ECO:0007669"/>
    <property type="project" value="TreeGrafter"/>
</dbReference>
<dbReference type="EMBL" id="JAAAHW010000265">
    <property type="protein sequence ID" value="KAG0004440.1"/>
    <property type="molecule type" value="Genomic_DNA"/>
</dbReference>
<comment type="pathway">
    <text evidence="2">Lipid metabolism; fatty acid beta-oxidation.</text>
</comment>
<dbReference type="Pfam" id="PF01466">
    <property type="entry name" value="Skp1"/>
    <property type="match status" value="1"/>
</dbReference>
<keyword evidence="15" id="KW-1185">Reference proteome</keyword>
<evidence type="ECO:0000256" key="4">
    <source>
        <dbReference type="ARBA" id="ARBA00009993"/>
    </source>
</evidence>
<protein>
    <submittedName>
        <fullName evidence="14">Uncharacterized protein</fullName>
    </submittedName>
</protein>
<comment type="caution">
    <text evidence="14">The sequence shown here is derived from an EMBL/GenBank/DDBJ whole genome shotgun (WGS) entry which is preliminary data.</text>
</comment>
<gene>
    <name evidence="14" type="ORF">BGZ65_000364</name>
</gene>